<proteinExistence type="predicted"/>
<accession>A0A1L9VVF2</accession>
<dbReference type="RefSeq" id="XP_022404572.1">
    <property type="nucleotide sequence ID" value="XM_022544162.1"/>
</dbReference>
<sequence length="239" mass="26761">MRQSASKTPSQRDRNIGQVILNRADERARQPKNEHTNISKAPNAAIQLDIMRTYIGDISFDATQQDLSGFINACHLAFDGRGTSGIKEKAVNTILGQEAQMLRVRGVLEYLASEGLIAYAFDPETADNMVKDEGIDVNDLAVKFKDVTEAMRLTSPYSKGCFNASFPYSWYWLIYTIACDRFLRPGVFDLDGISDVVQQHLNDTALQWFIVLVNIVAMAYSVLFALDGGIEYIDICFRP</sequence>
<evidence type="ECO:0000313" key="3">
    <source>
        <dbReference type="Proteomes" id="UP000184300"/>
    </source>
</evidence>
<dbReference type="VEuPathDB" id="FungiDB:ASPGLDRAFT_32360"/>
<evidence type="ECO:0000313" key="2">
    <source>
        <dbReference type="EMBL" id="OJJ87889.1"/>
    </source>
</evidence>
<keyword evidence="1" id="KW-0472">Membrane</keyword>
<gene>
    <name evidence="2" type="ORF">ASPGLDRAFT_32360</name>
</gene>
<name>A0A1L9VVF2_ASPGL</name>
<dbReference type="GeneID" id="34460423"/>
<dbReference type="OrthoDB" id="10417793at2759"/>
<evidence type="ECO:0000256" key="1">
    <source>
        <dbReference type="SAM" id="Phobius"/>
    </source>
</evidence>
<keyword evidence="1" id="KW-1133">Transmembrane helix</keyword>
<protein>
    <submittedName>
        <fullName evidence="2">Uncharacterized protein</fullName>
    </submittedName>
</protein>
<feature type="transmembrane region" description="Helical" evidence="1">
    <location>
        <begin position="205"/>
        <end position="226"/>
    </location>
</feature>
<organism evidence="2 3">
    <name type="scientific">Aspergillus glaucus CBS 516.65</name>
    <dbReference type="NCBI Taxonomy" id="1160497"/>
    <lineage>
        <taxon>Eukaryota</taxon>
        <taxon>Fungi</taxon>
        <taxon>Dikarya</taxon>
        <taxon>Ascomycota</taxon>
        <taxon>Pezizomycotina</taxon>
        <taxon>Eurotiomycetes</taxon>
        <taxon>Eurotiomycetidae</taxon>
        <taxon>Eurotiales</taxon>
        <taxon>Aspergillaceae</taxon>
        <taxon>Aspergillus</taxon>
        <taxon>Aspergillus subgen. Aspergillus</taxon>
    </lineage>
</organism>
<keyword evidence="1" id="KW-0812">Transmembrane</keyword>
<dbReference type="Proteomes" id="UP000184300">
    <property type="component" value="Unassembled WGS sequence"/>
</dbReference>
<reference evidence="3" key="1">
    <citation type="journal article" date="2017" name="Genome Biol.">
        <title>Comparative genomics reveals high biological diversity and specific adaptations in the industrially and medically important fungal genus Aspergillus.</title>
        <authorList>
            <person name="de Vries R.P."/>
            <person name="Riley R."/>
            <person name="Wiebenga A."/>
            <person name="Aguilar-Osorio G."/>
            <person name="Amillis S."/>
            <person name="Uchima C.A."/>
            <person name="Anderluh G."/>
            <person name="Asadollahi M."/>
            <person name="Askin M."/>
            <person name="Barry K."/>
            <person name="Battaglia E."/>
            <person name="Bayram O."/>
            <person name="Benocci T."/>
            <person name="Braus-Stromeyer S.A."/>
            <person name="Caldana C."/>
            <person name="Canovas D."/>
            <person name="Cerqueira G.C."/>
            <person name="Chen F."/>
            <person name="Chen W."/>
            <person name="Choi C."/>
            <person name="Clum A."/>
            <person name="Dos Santos R.A."/>
            <person name="Damasio A.R."/>
            <person name="Diallinas G."/>
            <person name="Emri T."/>
            <person name="Fekete E."/>
            <person name="Flipphi M."/>
            <person name="Freyberg S."/>
            <person name="Gallo A."/>
            <person name="Gournas C."/>
            <person name="Habgood R."/>
            <person name="Hainaut M."/>
            <person name="Harispe M.L."/>
            <person name="Henrissat B."/>
            <person name="Hilden K.S."/>
            <person name="Hope R."/>
            <person name="Hossain A."/>
            <person name="Karabika E."/>
            <person name="Karaffa L."/>
            <person name="Karanyi Z."/>
            <person name="Krasevec N."/>
            <person name="Kuo A."/>
            <person name="Kusch H."/>
            <person name="LaButti K."/>
            <person name="Lagendijk E.L."/>
            <person name="Lapidus A."/>
            <person name="Levasseur A."/>
            <person name="Lindquist E."/>
            <person name="Lipzen A."/>
            <person name="Logrieco A.F."/>
            <person name="MacCabe A."/>
            <person name="Maekelae M.R."/>
            <person name="Malavazi I."/>
            <person name="Melin P."/>
            <person name="Meyer V."/>
            <person name="Mielnichuk N."/>
            <person name="Miskei M."/>
            <person name="Molnar A.P."/>
            <person name="Mule G."/>
            <person name="Ngan C.Y."/>
            <person name="Orejas M."/>
            <person name="Orosz E."/>
            <person name="Ouedraogo J.P."/>
            <person name="Overkamp K.M."/>
            <person name="Park H.-S."/>
            <person name="Perrone G."/>
            <person name="Piumi F."/>
            <person name="Punt P.J."/>
            <person name="Ram A.F."/>
            <person name="Ramon A."/>
            <person name="Rauscher S."/>
            <person name="Record E."/>
            <person name="Riano-Pachon D.M."/>
            <person name="Robert V."/>
            <person name="Roehrig J."/>
            <person name="Ruller R."/>
            <person name="Salamov A."/>
            <person name="Salih N.S."/>
            <person name="Samson R.A."/>
            <person name="Sandor E."/>
            <person name="Sanguinetti M."/>
            <person name="Schuetze T."/>
            <person name="Sepcic K."/>
            <person name="Shelest E."/>
            <person name="Sherlock G."/>
            <person name="Sophianopoulou V."/>
            <person name="Squina F.M."/>
            <person name="Sun H."/>
            <person name="Susca A."/>
            <person name="Todd R.B."/>
            <person name="Tsang A."/>
            <person name="Unkles S.E."/>
            <person name="van de Wiele N."/>
            <person name="van Rossen-Uffink D."/>
            <person name="Oliveira J.V."/>
            <person name="Vesth T.C."/>
            <person name="Visser J."/>
            <person name="Yu J.-H."/>
            <person name="Zhou M."/>
            <person name="Andersen M.R."/>
            <person name="Archer D.B."/>
            <person name="Baker S.E."/>
            <person name="Benoit I."/>
            <person name="Brakhage A.A."/>
            <person name="Braus G.H."/>
            <person name="Fischer R."/>
            <person name="Frisvad J.C."/>
            <person name="Goldman G.H."/>
            <person name="Houbraken J."/>
            <person name="Oakley B."/>
            <person name="Pocsi I."/>
            <person name="Scazzocchio C."/>
            <person name="Seiboth B."/>
            <person name="vanKuyk P.A."/>
            <person name="Wortman J."/>
            <person name="Dyer P.S."/>
            <person name="Grigoriev I.V."/>
        </authorList>
    </citation>
    <scope>NUCLEOTIDE SEQUENCE [LARGE SCALE GENOMIC DNA]</scope>
    <source>
        <strain evidence="3">CBS 516.65</strain>
    </source>
</reference>
<dbReference type="EMBL" id="KV878890">
    <property type="protein sequence ID" value="OJJ87889.1"/>
    <property type="molecule type" value="Genomic_DNA"/>
</dbReference>
<keyword evidence="3" id="KW-1185">Reference proteome</keyword>
<dbReference type="AlphaFoldDB" id="A0A1L9VVF2"/>